<name>A6K855_RAT</name>
<gene>
    <name evidence="1" type="ORF">rCG_29383</name>
</gene>
<accession>A6K855</accession>
<organism evidence="1 2">
    <name type="scientific">Rattus norvegicus</name>
    <name type="common">Rat</name>
    <dbReference type="NCBI Taxonomy" id="10116"/>
    <lineage>
        <taxon>Eukaryota</taxon>
        <taxon>Metazoa</taxon>
        <taxon>Chordata</taxon>
        <taxon>Craniata</taxon>
        <taxon>Vertebrata</taxon>
        <taxon>Euteleostomi</taxon>
        <taxon>Mammalia</taxon>
        <taxon>Eutheria</taxon>
        <taxon>Euarchontoglires</taxon>
        <taxon>Glires</taxon>
        <taxon>Rodentia</taxon>
        <taxon>Myomorpha</taxon>
        <taxon>Muroidea</taxon>
        <taxon>Muridae</taxon>
        <taxon>Murinae</taxon>
        <taxon>Rattus</taxon>
    </lineage>
</organism>
<dbReference type="AlphaFoldDB" id="A6K855"/>
<proteinExistence type="predicted"/>
<reference evidence="2" key="1">
    <citation type="submission" date="2005-09" db="EMBL/GenBank/DDBJ databases">
        <authorList>
            <person name="Mural R.J."/>
            <person name="Li P.W."/>
            <person name="Adams M.D."/>
            <person name="Amanatides P.G."/>
            <person name="Baden-Tillson H."/>
            <person name="Barnstead M."/>
            <person name="Chin S.H."/>
            <person name="Dew I."/>
            <person name="Evans C.A."/>
            <person name="Ferriera S."/>
            <person name="Flanigan M."/>
            <person name="Fosler C."/>
            <person name="Glodek A."/>
            <person name="Gu Z."/>
            <person name="Holt R.A."/>
            <person name="Jennings D."/>
            <person name="Kraft C.L."/>
            <person name="Lu F."/>
            <person name="Nguyen T."/>
            <person name="Nusskern D.R."/>
            <person name="Pfannkoch C.M."/>
            <person name="Sitter C."/>
            <person name="Sutton G.G."/>
            <person name="Venter J.C."/>
            <person name="Wang Z."/>
            <person name="Woodage T."/>
            <person name="Zheng X.H."/>
            <person name="Zhong F."/>
        </authorList>
    </citation>
    <scope>NUCLEOTIDE SEQUENCE [LARGE SCALE GENOMIC DNA]</scope>
    <source>
        <strain>BN</strain>
        <strain evidence="2">Sprague-Dawley</strain>
    </source>
</reference>
<dbReference type="Proteomes" id="UP000234681">
    <property type="component" value="Chromosome 7"/>
</dbReference>
<sequence length="16" mass="1657">MITKNSSSCGVESSRA</sequence>
<dbReference type="EMBL" id="CH474029">
    <property type="protein sequence ID" value="EDL89125.1"/>
    <property type="molecule type" value="Genomic_DNA"/>
</dbReference>
<protein>
    <submittedName>
        <fullName evidence="1">RCG29383</fullName>
    </submittedName>
</protein>
<evidence type="ECO:0000313" key="1">
    <source>
        <dbReference type="EMBL" id="EDL89125.1"/>
    </source>
</evidence>
<evidence type="ECO:0000313" key="2">
    <source>
        <dbReference type="Proteomes" id="UP000234681"/>
    </source>
</evidence>